<dbReference type="Pfam" id="PF19305">
    <property type="entry name" value="MmgE_PrpD_C"/>
    <property type="match status" value="1"/>
</dbReference>
<dbReference type="Proteomes" id="UP000195807">
    <property type="component" value="Plasmid pCME4A9I"/>
</dbReference>
<gene>
    <name evidence="4" type="ORF">A9D14_16065</name>
</gene>
<geneLocation type="plasmid" evidence="5">
    <name>pcme4a9i</name>
</geneLocation>
<dbReference type="GO" id="GO:0016829">
    <property type="term" value="F:lyase activity"/>
    <property type="evidence" value="ECO:0007669"/>
    <property type="project" value="InterPro"/>
</dbReference>
<dbReference type="InterPro" id="IPR036148">
    <property type="entry name" value="MmgE/PrpD_sf"/>
</dbReference>
<dbReference type="Gene3D" id="3.30.1330.120">
    <property type="entry name" value="2-methylcitrate dehydratase PrpD"/>
    <property type="match status" value="1"/>
</dbReference>
<evidence type="ECO:0000259" key="2">
    <source>
        <dbReference type="Pfam" id="PF03972"/>
    </source>
</evidence>
<dbReference type="InterPro" id="IPR042183">
    <property type="entry name" value="MmgE/PrpD_sf_1"/>
</dbReference>
<dbReference type="PANTHER" id="PTHR16943">
    <property type="entry name" value="2-METHYLCITRATE DEHYDRATASE-RELATED"/>
    <property type="match status" value="1"/>
</dbReference>
<organism evidence="4 5">
    <name type="scientific">Croceicoccus marinus</name>
    <dbReference type="NCBI Taxonomy" id="450378"/>
    <lineage>
        <taxon>Bacteria</taxon>
        <taxon>Pseudomonadati</taxon>
        <taxon>Pseudomonadota</taxon>
        <taxon>Alphaproteobacteria</taxon>
        <taxon>Sphingomonadales</taxon>
        <taxon>Erythrobacteraceae</taxon>
        <taxon>Croceicoccus</taxon>
    </lineage>
</organism>
<accession>A0A1Z1FGG8</accession>
<dbReference type="RefSeq" id="WP_066850150.1">
    <property type="nucleotide sequence ID" value="NZ_CP019603.1"/>
</dbReference>
<feature type="domain" description="MmgE/PrpD C-terminal" evidence="3">
    <location>
        <begin position="271"/>
        <end position="426"/>
    </location>
</feature>
<dbReference type="AlphaFoldDB" id="A0A1Z1FGG8"/>
<evidence type="ECO:0000313" key="5">
    <source>
        <dbReference type="Proteomes" id="UP000195807"/>
    </source>
</evidence>
<evidence type="ECO:0000313" key="4">
    <source>
        <dbReference type="EMBL" id="ARU17852.1"/>
    </source>
</evidence>
<dbReference type="KEGG" id="cman:A9D14_16065"/>
<dbReference type="PANTHER" id="PTHR16943:SF8">
    <property type="entry name" value="2-METHYLCITRATE DEHYDRATASE"/>
    <property type="match status" value="1"/>
</dbReference>
<dbReference type="Pfam" id="PF03972">
    <property type="entry name" value="MmgE_PrpD_N"/>
    <property type="match status" value="1"/>
</dbReference>
<dbReference type="OrthoDB" id="5415580at2"/>
<dbReference type="Gene3D" id="1.10.4100.10">
    <property type="entry name" value="2-methylcitrate dehydratase PrpD"/>
    <property type="match status" value="1"/>
</dbReference>
<reference evidence="4 5" key="1">
    <citation type="submission" date="2017-01" db="EMBL/GenBank/DDBJ databases">
        <title>Complete genome sequence of esterase-producing bacterium Croceicoccus marinus E4A9.</title>
        <authorList>
            <person name="Wu Y.-H."/>
            <person name="Cheng H."/>
            <person name="Xu L."/>
            <person name="Huo Y.-Y."/>
            <person name="Wang C.-S."/>
            <person name="Xu X.-W."/>
        </authorList>
    </citation>
    <scope>NUCLEOTIDE SEQUENCE [LARGE SCALE GENOMIC DNA]</scope>
    <source>
        <strain evidence="4 5">E4A9</strain>
        <plasmid evidence="5">Plasmid pcme4a9i</plasmid>
    </source>
</reference>
<protein>
    <submittedName>
        <fullName evidence="4">2-methylcitrate dehydratase</fullName>
    </submittedName>
</protein>
<dbReference type="InterPro" id="IPR005656">
    <property type="entry name" value="MmgE_PrpD"/>
</dbReference>
<keyword evidence="5" id="KW-1185">Reference proteome</keyword>
<comment type="similarity">
    <text evidence="1">Belongs to the PrpD family.</text>
</comment>
<dbReference type="STRING" id="450378.GCA_001661675_03229"/>
<dbReference type="InterPro" id="IPR045336">
    <property type="entry name" value="MmgE_PrpD_N"/>
</dbReference>
<dbReference type="EMBL" id="CP019603">
    <property type="protein sequence ID" value="ARU17852.1"/>
    <property type="molecule type" value="Genomic_DNA"/>
</dbReference>
<sequence>MAEGVTDRLCAAYAAIGYDDLPESTVAACSRVLLDATGVMLAASGMAAEARPFIELAARSPGPCTILGTGLTAAAPQAALANGALAHALDYEDTFDAAFAHPNASLVPALLALAQEKGGIDGKRLIAAIAVGCDLSCRIGLALDRPMEEGGWYPPPINAAFGAALGAAHLLALDARALRDALSMMLCQAVMPGEIKYSQRTVLRAVREAFPAQAAVTSAQLAAGGVAGVEAPLEGRAGFYALFAGGEFSPERLTAGIGERFLVEELTFKPWPSCRGTHPFIEIGLELAAAGPDRIESIEVEVSPVQQMLVEPPERKRAPEVVIDAKFSIPFAMAVAIVRGRAGLDDFSAAALRDEAILAMARRISARIAADPALDRGAGGAATVRLKDGTHRRDQIPLARGAPSRPMSEDELAAKFADCASRAAVRPGEDQVRKLADAIRDPSAITNMRSLFEPIS</sequence>
<dbReference type="InterPro" id="IPR045337">
    <property type="entry name" value="MmgE_PrpD_C"/>
</dbReference>
<feature type="domain" description="MmgE/PrpD N-terminal" evidence="2">
    <location>
        <begin position="9"/>
        <end position="248"/>
    </location>
</feature>
<proteinExistence type="inferred from homology"/>
<dbReference type="SUPFAM" id="SSF103378">
    <property type="entry name" value="2-methylcitrate dehydratase PrpD"/>
    <property type="match status" value="1"/>
</dbReference>
<dbReference type="InterPro" id="IPR042188">
    <property type="entry name" value="MmgE/PrpD_sf_2"/>
</dbReference>
<evidence type="ECO:0000256" key="1">
    <source>
        <dbReference type="ARBA" id="ARBA00006174"/>
    </source>
</evidence>
<keyword evidence="4" id="KW-0614">Plasmid</keyword>
<evidence type="ECO:0000259" key="3">
    <source>
        <dbReference type="Pfam" id="PF19305"/>
    </source>
</evidence>
<name>A0A1Z1FGG8_9SPHN</name>